<accession>A0A915I4P1</accession>
<evidence type="ECO:0000313" key="1">
    <source>
        <dbReference type="Proteomes" id="UP000887565"/>
    </source>
</evidence>
<dbReference type="WBParaSite" id="nRc.2.0.1.t09107-RA">
    <property type="protein sequence ID" value="nRc.2.0.1.t09107-RA"/>
    <property type="gene ID" value="nRc.2.0.1.g09107"/>
</dbReference>
<reference evidence="2" key="1">
    <citation type="submission" date="2022-11" db="UniProtKB">
        <authorList>
            <consortium name="WormBaseParasite"/>
        </authorList>
    </citation>
    <scope>IDENTIFICATION</scope>
</reference>
<dbReference type="Proteomes" id="UP000887565">
    <property type="component" value="Unplaced"/>
</dbReference>
<protein>
    <submittedName>
        <fullName evidence="2">Reverse transcriptase domain-containing protein</fullName>
    </submittedName>
</protein>
<sequence>MDNNLLPAKRLHGGIRKGIVDLIWWKTTVRTTHLIRPMDSGLYPMVRKQIQYYRELGTTKACPECRPSKFRQGVSVMGRLWGGVKKMNIHLLTALFVGHTFLASIRTNDEKSENNLLPAKRQSVYRERLINWIWGKTTPAIPVLRPFVPGLHTMDLPMIPNHRMGTSTLCPSCNPSRLFQRGVSVMGRLWGGWNDERWVRGKYRAKMWKKHCSKSQGKSWATWLAKLGANCGSAHQDQKHEQRAVLCTSSLQMGVERFVSTLANFHNLEINYVANRVIPEKIRRRFGRVTSKSYIREYFRRKNPFWKYFWKDGKKFLRELKHKYKKILVQHQILKAHMYPDLPLTLVFCRVIFASIEGTSNGGKIEHNLLPAERPRAVGRMRPREIMRRFRRIRTTPTEPTEPTETPSWRGIIFIRGPQVQSGVSDADYRQSSYCSACLNTTEDRTLKQVECIPWMWKKALVILILKKADQSSTNDQKSIHEDHSNETTETLEQTSREEQVGFWLQPDFIDQILTLCQFTEQWIRCSQQTVILFIDCKSAFDCIHWPAYASKLGNFCLSFCFLSDMQENKP</sequence>
<evidence type="ECO:0000313" key="2">
    <source>
        <dbReference type="WBParaSite" id="nRc.2.0.1.t09107-RA"/>
    </source>
</evidence>
<organism evidence="1 2">
    <name type="scientific">Romanomermis culicivorax</name>
    <name type="common">Nematode worm</name>
    <dbReference type="NCBI Taxonomy" id="13658"/>
    <lineage>
        <taxon>Eukaryota</taxon>
        <taxon>Metazoa</taxon>
        <taxon>Ecdysozoa</taxon>
        <taxon>Nematoda</taxon>
        <taxon>Enoplea</taxon>
        <taxon>Dorylaimia</taxon>
        <taxon>Mermithida</taxon>
        <taxon>Mermithoidea</taxon>
        <taxon>Mermithidae</taxon>
        <taxon>Romanomermis</taxon>
    </lineage>
</organism>
<keyword evidence="1" id="KW-1185">Reference proteome</keyword>
<proteinExistence type="predicted"/>
<name>A0A915I4P1_ROMCU</name>
<dbReference type="AlphaFoldDB" id="A0A915I4P1"/>